<dbReference type="OrthoDB" id="260519at2759"/>
<name>A0A8K0G9I3_IGNLU</name>
<accession>A0A8K0G9I3</accession>
<comment type="caution">
    <text evidence="2">The sequence shown here is derived from an EMBL/GenBank/DDBJ whole genome shotgun (WGS) entry which is preliminary data.</text>
</comment>
<protein>
    <submittedName>
        <fullName evidence="2">Uncharacterized protein</fullName>
    </submittedName>
</protein>
<dbReference type="PANTHER" id="PTHR16740">
    <property type="entry name" value="CYTOCHROME B5-RELATED PROTEIN-RELATED"/>
    <property type="match status" value="1"/>
</dbReference>
<gene>
    <name evidence="2" type="ORF">ILUMI_15850</name>
</gene>
<proteinExistence type="predicted"/>
<sequence>MVSLSENVCSLVQRIWSRKGFILPQLLPLVIPLLMFIFTSHPLHWIFVMYIWILICGSFFFGVIGLNAAHHHPDIFHDGDTPR</sequence>
<dbReference type="Proteomes" id="UP000801492">
    <property type="component" value="Unassembled WGS sequence"/>
</dbReference>
<organism evidence="2 3">
    <name type="scientific">Ignelater luminosus</name>
    <name type="common">Cucubano</name>
    <name type="synonym">Pyrophorus luminosus</name>
    <dbReference type="NCBI Taxonomy" id="2038154"/>
    <lineage>
        <taxon>Eukaryota</taxon>
        <taxon>Metazoa</taxon>
        <taxon>Ecdysozoa</taxon>
        <taxon>Arthropoda</taxon>
        <taxon>Hexapoda</taxon>
        <taxon>Insecta</taxon>
        <taxon>Pterygota</taxon>
        <taxon>Neoptera</taxon>
        <taxon>Endopterygota</taxon>
        <taxon>Coleoptera</taxon>
        <taxon>Polyphaga</taxon>
        <taxon>Elateriformia</taxon>
        <taxon>Elateroidea</taxon>
        <taxon>Elateridae</taxon>
        <taxon>Agrypninae</taxon>
        <taxon>Pyrophorini</taxon>
        <taxon>Ignelater</taxon>
    </lineage>
</organism>
<feature type="non-terminal residue" evidence="2">
    <location>
        <position position="1"/>
    </location>
</feature>
<evidence type="ECO:0000313" key="2">
    <source>
        <dbReference type="EMBL" id="KAF2890323.1"/>
    </source>
</evidence>
<dbReference type="EMBL" id="VTPC01054552">
    <property type="protein sequence ID" value="KAF2890323.1"/>
    <property type="molecule type" value="Genomic_DNA"/>
</dbReference>
<feature type="transmembrane region" description="Helical" evidence="1">
    <location>
        <begin position="45"/>
        <end position="66"/>
    </location>
</feature>
<keyword evidence="1" id="KW-0472">Membrane</keyword>
<evidence type="ECO:0000313" key="3">
    <source>
        <dbReference type="Proteomes" id="UP000801492"/>
    </source>
</evidence>
<keyword evidence="1" id="KW-0812">Transmembrane</keyword>
<evidence type="ECO:0000256" key="1">
    <source>
        <dbReference type="SAM" id="Phobius"/>
    </source>
</evidence>
<reference evidence="2" key="1">
    <citation type="submission" date="2019-08" db="EMBL/GenBank/DDBJ databases">
        <title>The genome of the North American firefly Photinus pyralis.</title>
        <authorList>
            <consortium name="Photinus pyralis genome working group"/>
            <person name="Fallon T.R."/>
            <person name="Sander Lower S.E."/>
            <person name="Weng J.-K."/>
        </authorList>
    </citation>
    <scope>NUCLEOTIDE SEQUENCE</scope>
    <source>
        <strain evidence="2">TRF0915ILg1</strain>
        <tissue evidence="2">Whole body</tissue>
    </source>
</reference>
<dbReference type="PANTHER" id="PTHR16740:SF1">
    <property type="entry name" value="CYTOCHROME B5-RELATED PROTEIN-RELATED"/>
    <property type="match status" value="1"/>
</dbReference>
<keyword evidence="3" id="KW-1185">Reference proteome</keyword>
<feature type="transmembrane region" description="Helical" evidence="1">
    <location>
        <begin position="21"/>
        <end position="39"/>
    </location>
</feature>
<dbReference type="InterPro" id="IPR053100">
    <property type="entry name" value="Cytochrome_b5-related"/>
</dbReference>
<keyword evidence="1" id="KW-1133">Transmembrane helix</keyword>
<dbReference type="AlphaFoldDB" id="A0A8K0G9I3"/>